<evidence type="ECO:0000256" key="1">
    <source>
        <dbReference type="ARBA" id="ARBA00001913"/>
    </source>
</evidence>
<evidence type="ECO:0000256" key="4">
    <source>
        <dbReference type="ARBA" id="ARBA00022737"/>
    </source>
</evidence>
<name>A0A4R2D0V4_SHIGR</name>
<dbReference type="PANTHER" id="PTHR38340:SF1">
    <property type="entry name" value="S-LAYER PROTEIN"/>
    <property type="match status" value="1"/>
</dbReference>
<comment type="cofactor">
    <cofactor evidence="1">
        <name>Ca(2+)</name>
        <dbReference type="ChEBI" id="CHEBI:29108"/>
    </cofactor>
</comment>
<sequence length="250" mass="27000">MTFRAVDIIRNDLKVLAGNITINSNQLLINVDDLHYMKGDVISLQFGFNINGSTASDTLSGMAGRDLIRGFSGNDVIHGKAGNDVLYGGMGNDKLYGGAGRDILNGDAGNDFLYGNAGNDTLNGGSGNDRLEGGAGADKLYGGSGKDIFVFKWVKESTASAIGRDTIYDFSQKEKDRIDLKAIDADTTIKKNQDFDFIGTKKFSKNAGELRYEKKNGDTFIYGDVNGDGKADFSVRLDSIVNLRESDFIL</sequence>
<dbReference type="Pfam" id="PF08548">
    <property type="entry name" value="Peptidase_M10_C"/>
    <property type="match status" value="1"/>
</dbReference>
<comment type="caution">
    <text evidence="6">The sequence shown here is derived from an EMBL/GenBank/DDBJ whole genome shotgun (WGS) entry which is preliminary data.</text>
</comment>
<dbReference type="EMBL" id="SLVX01000004">
    <property type="protein sequence ID" value="TCN46332.1"/>
    <property type="molecule type" value="Genomic_DNA"/>
</dbReference>
<protein>
    <submittedName>
        <fullName evidence="6">Putative secreted protein (Type I secretion substrate)</fullName>
    </submittedName>
</protein>
<dbReference type="Pfam" id="PF00353">
    <property type="entry name" value="HemolysinCabind"/>
    <property type="match status" value="2"/>
</dbReference>
<dbReference type="SUPFAM" id="SSF51120">
    <property type="entry name" value="beta-Roll"/>
    <property type="match status" value="2"/>
</dbReference>
<evidence type="ECO:0000256" key="2">
    <source>
        <dbReference type="ARBA" id="ARBA00004613"/>
    </source>
</evidence>
<dbReference type="InterPro" id="IPR011049">
    <property type="entry name" value="Serralysin-like_metalloprot_C"/>
</dbReference>
<keyword evidence="7" id="KW-1185">Reference proteome</keyword>
<comment type="subcellular location">
    <subcellularLocation>
        <location evidence="2">Secreted</location>
    </subcellularLocation>
</comment>
<feature type="domain" description="Peptidase M10 serralysin C-terminal" evidence="5">
    <location>
        <begin position="118"/>
        <end position="249"/>
    </location>
</feature>
<evidence type="ECO:0000313" key="6">
    <source>
        <dbReference type="EMBL" id="TCN46332.1"/>
    </source>
</evidence>
<evidence type="ECO:0000259" key="5">
    <source>
        <dbReference type="Pfam" id="PF08548"/>
    </source>
</evidence>
<evidence type="ECO:0000313" key="7">
    <source>
        <dbReference type="Proteomes" id="UP000295351"/>
    </source>
</evidence>
<dbReference type="GO" id="GO:0005509">
    <property type="term" value="F:calcium ion binding"/>
    <property type="evidence" value="ECO:0007669"/>
    <property type="project" value="InterPro"/>
</dbReference>
<dbReference type="PROSITE" id="PS00330">
    <property type="entry name" value="HEMOLYSIN_CALCIUM"/>
    <property type="match status" value="3"/>
</dbReference>
<gene>
    <name evidence="6" type="ORF">EV665_1043</name>
</gene>
<dbReference type="InterPro" id="IPR001343">
    <property type="entry name" value="Hemolysn_Ca-bd"/>
</dbReference>
<dbReference type="Gene3D" id="2.150.10.10">
    <property type="entry name" value="Serralysin-like metalloprotease, C-terminal"/>
    <property type="match status" value="2"/>
</dbReference>
<dbReference type="PRINTS" id="PR00313">
    <property type="entry name" value="CABNDNGRPT"/>
</dbReference>
<dbReference type="AlphaFoldDB" id="A0A4R2D0V4"/>
<dbReference type="InterPro" id="IPR013858">
    <property type="entry name" value="Peptidase_M10B_C"/>
</dbReference>
<dbReference type="PANTHER" id="PTHR38340">
    <property type="entry name" value="S-LAYER PROTEIN"/>
    <property type="match status" value="1"/>
</dbReference>
<organism evidence="6 7">
    <name type="scientific">Shinella granuli</name>
    <dbReference type="NCBI Taxonomy" id="323621"/>
    <lineage>
        <taxon>Bacteria</taxon>
        <taxon>Pseudomonadati</taxon>
        <taxon>Pseudomonadota</taxon>
        <taxon>Alphaproteobacteria</taxon>
        <taxon>Hyphomicrobiales</taxon>
        <taxon>Rhizobiaceae</taxon>
        <taxon>Shinella</taxon>
    </lineage>
</organism>
<reference evidence="6 7" key="1">
    <citation type="submission" date="2019-03" db="EMBL/GenBank/DDBJ databases">
        <title>Genomic Encyclopedia of Type Strains, Phase IV (KMG-IV): sequencing the most valuable type-strain genomes for metagenomic binning, comparative biology and taxonomic classification.</title>
        <authorList>
            <person name="Goeker M."/>
        </authorList>
    </citation>
    <scope>NUCLEOTIDE SEQUENCE [LARGE SCALE GENOMIC DNA]</scope>
    <source>
        <strain evidence="6 7">DSM 18401</strain>
    </source>
</reference>
<accession>A0A4R2D0V4</accession>
<dbReference type="InterPro" id="IPR018511">
    <property type="entry name" value="Hemolysin-typ_Ca-bd_CS"/>
</dbReference>
<evidence type="ECO:0000256" key="3">
    <source>
        <dbReference type="ARBA" id="ARBA00022525"/>
    </source>
</evidence>
<proteinExistence type="predicted"/>
<dbReference type="GO" id="GO:0005615">
    <property type="term" value="C:extracellular space"/>
    <property type="evidence" value="ECO:0007669"/>
    <property type="project" value="InterPro"/>
</dbReference>
<keyword evidence="3" id="KW-0964">Secreted</keyword>
<dbReference type="Proteomes" id="UP000295351">
    <property type="component" value="Unassembled WGS sequence"/>
</dbReference>
<keyword evidence="4" id="KW-0677">Repeat</keyword>
<dbReference type="InterPro" id="IPR050557">
    <property type="entry name" value="RTX_toxin/Mannuronan_C5-epim"/>
</dbReference>